<evidence type="ECO:0000256" key="7">
    <source>
        <dbReference type="PIRSR" id="PIRSR602481-1"/>
    </source>
</evidence>
<dbReference type="InterPro" id="IPR002481">
    <property type="entry name" value="FUR"/>
</dbReference>
<evidence type="ECO:0000313" key="10">
    <source>
        <dbReference type="Proteomes" id="UP000465601"/>
    </source>
</evidence>
<feature type="binding site" evidence="7">
    <location>
        <position position="131"/>
    </location>
    <ligand>
        <name>Zn(2+)</name>
        <dbReference type="ChEBI" id="CHEBI:29105"/>
    </ligand>
</feature>
<feature type="binding site" evidence="8">
    <location>
        <position position="123"/>
    </location>
    <ligand>
        <name>Fe cation</name>
        <dbReference type="ChEBI" id="CHEBI:24875"/>
    </ligand>
</feature>
<dbReference type="GO" id="GO:1900376">
    <property type="term" value="P:regulation of secondary metabolite biosynthetic process"/>
    <property type="evidence" value="ECO:0007669"/>
    <property type="project" value="TreeGrafter"/>
</dbReference>
<comment type="cofactor">
    <cofactor evidence="7">
        <name>Zn(2+)</name>
        <dbReference type="ChEBI" id="CHEBI:29105"/>
    </cofactor>
    <text evidence="7">Binds 1 zinc ion per subunit.</text>
</comment>
<dbReference type="GO" id="GO:0000976">
    <property type="term" value="F:transcription cis-regulatory region binding"/>
    <property type="evidence" value="ECO:0007669"/>
    <property type="project" value="TreeGrafter"/>
</dbReference>
<dbReference type="RefSeq" id="WP_151866584.1">
    <property type="nucleotide sequence ID" value="NZ_WBZB01000040.1"/>
</dbReference>
<keyword evidence="10" id="KW-1185">Reference proteome</keyword>
<evidence type="ECO:0000256" key="5">
    <source>
        <dbReference type="ARBA" id="ARBA00023125"/>
    </source>
</evidence>
<dbReference type="AlphaFoldDB" id="A0A833HMK3"/>
<dbReference type="InterPro" id="IPR036388">
    <property type="entry name" value="WH-like_DNA-bd_sf"/>
</dbReference>
<reference evidence="9 10" key="1">
    <citation type="submission" date="2019-10" db="EMBL/GenBank/DDBJ databases">
        <title>Alkaliphilus serpentinus sp. nov. and Alkaliphilus pronyensis sp. nov., two novel anaerobic alkaliphilic species isolated from the serpentinized-hosted hydrothermal field of the Prony Bay (New Caledonia).</title>
        <authorList>
            <person name="Postec A."/>
        </authorList>
    </citation>
    <scope>NUCLEOTIDE SEQUENCE [LARGE SCALE GENOMIC DNA]</scope>
    <source>
        <strain evidence="9 10">LacT</strain>
    </source>
</reference>
<dbReference type="EMBL" id="WBZB01000040">
    <property type="protein sequence ID" value="KAB3527690.1"/>
    <property type="molecule type" value="Genomic_DNA"/>
</dbReference>
<dbReference type="PANTHER" id="PTHR33202:SF7">
    <property type="entry name" value="FERRIC UPTAKE REGULATION PROTEIN"/>
    <property type="match status" value="1"/>
</dbReference>
<keyword evidence="4" id="KW-0805">Transcription regulation</keyword>
<evidence type="ECO:0000256" key="6">
    <source>
        <dbReference type="ARBA" id="ARBA00023163"/>
    </source>
</evidence>
<keyword evidence="7" id="KW-0479">Metal-binding</keyword>
<dbReference type="Pfam" id="PF01475">
    <property type="entry name" value="FUR"/>
    <property type="match status" value="1"/>
</dbReference>
<feature type="binding site" evidence="7">
    <location>
        <position position="95"/>
    </location>
    <ligand>
        <name>Zn(2+)</name>
        <dbReference type="ChEBI" id="CHEBI:29105"/>
    </ligand>
</feature>
<dbReference type="OrthoDB" id="8659436at2"/>
<dbReference type="GO" id="GO:0008270">
    <property type="term" value="F:zinc ion binding"/>
    <property type="evidence" value="ECO:0007669"/>
    <property type="project" value="TreeGrafter"/>
</dbReference>
<proteinExistence type="inferred from homology"/>
<comment type="cofactor">
    <cofactor evidence="8">
        <name>Mn(2+)</name>
        <dbReference type="ChEBI" id="CHEBI:29035"/>
    </cofactor>
    <cofactor evidence="8">
        <name>Fe(2+)</name>
        <dbReference type="ChEBI" id="CHEBI:29033"/>
    </cofactor>
    <text evidence="8">Binds 1 Mn(2+) or Fe(2+) ion per subunit.</text>
</comment>
<sequence length="137" mass="15814">MNFLDYLRNKGYKITAHRKAIIEIFNSNPLRLYTASEVLEEILKKGHSINFSTVYRNLEVLEDAGIIRRSNLNNGINYYEINGEDHHHHLICLGCGNTSTTGYCPAEEIKLAVRDSNFTPVDHKFEIYGYCKKCKKE</sequence>
<comment type="similarity">
    <text evidence="1">Belongs to the Fur family.</text>
</comment>
<dbReference type="SUPFAM" id="SSF46785">
    <property type="entry name" value="Winged helix' DNA-binding domain"/>
    <property type="match status" value="1"/>
</dbReference>
<evidence type="ECO:0000256" key="8">
    <source>
        <dbReference type="PIRSR" id="PIRSR602481-2"/>
    </source>
</evidence>
<feature type="binding site" evidence="8">
    <location>
        <position position="107"/>
    </location>
    <ligand>
        <name>Fe cation</name>
        <dbReference type="ChEBI" id="CHEBI:24875"/>
    </ligand>
</feature>
<keyword evidence="6" id="KW-0804">Transcription</keyword>
<gene>
    <name evidence="9" type="ORF">F8153_11965</name>
</gene>
<evidence type="ECO:0000256" key="1">
    <source>
        <dbReference type="ARBA" id="ARBA00007957"/>
    </source>
</evidence>
<comment type="caution">
    <text evidence="9">The sequence shown here is derived from an EMBL/GenBank/DDBJ whole genome shotgun (WGS) entry which is preliminary data.</text>
</comment>
<keyword evidence="5" id="KW-0238">DNA-binding</keyword>
<keyword evidence="2" id="KW-0678">Repressor</keyword>
<dbReference type="InterPro" id="IPR036390">
    <property type="entry name" value="WH_DNA-bd_sf"/>
</dbReference>
<dbReference type="Gene3D" id="3.30.1490.190">
    <property type="match status" value="1"/>
</dbReference>
<evidence type="ECO:0000256" key="4">
    <source>
        <dbReference type="ARBA" id="ARBA00023015"/>
    </source>
</evidence>
<evidence type="ECO:0000313" key="9">
    <source>
        <dbReference type="EMBL" id="KAB3527690.1"/>
    </source>
</evidence>
<organism evidence="9 10">
    <name type="scientific">Alkaliphilus serpentinus</name>
    <dbReference type="NCBI Taxonomy" id="1482731"/>
    <lineage>
        <taxon>Bacteria</taxon>
        <taxon>Bacillati</taxon>
        <taxon>Bacillota</taxon>
        <taxon>Clostridia</taxon>
        <taxon>Peptostreptococcales</taxon>
        <taxon>Natronincolaceae</taxon>
        <taxon>Alkaliphilus</taxon>
    </lineage>
</organism>
<name>A0A833HMK3_9FIRM</name>
<evidence type="ECO:0000256" key="2">
    <source>
        <dbReference type="ARBA" id="ARBA00022491"/>
    </source>
</evidence>
<dbReference type="PANTHER" id="PTHR33202">
    <property type="entry name" value="ZINC UPTAKE REGULATION PROTEIN"/>
    <property type="match status" value="1"/>
</dbReference>
<keyword evidence="3 7" id="KW-0862">Zinc</keyword>
<feature type="binding site" evidence="8">
    <location>
        <position position="86"/>
    </location>
    <ligand>
        <name>Fe cation</name>
        <dbReference type="ChEBI" id="CHEBI:24875"/>
    </ligand>
</feature>
<protein>
    <submittedName>
        <fullName evidence="9">Transcriptional repressor</fullName>
    </submittedName>
</protein>
<feature type="binding site" evidence="7">
    <location>
        <position position="92"/>
    </location>
    <ligand>
        <name>Zn(2+)</name>
        <dbReference type="ChEBI" id="CHEBI:29105"/>
    </ligand>
</feature>
<dbReference type="InterPro" id="IPR043135">
    <property type="entry name" value="Fur_C"/>
</dbReference>
<accession>A0A833HMK3</accession>
<dbReference type="Gene3D" id="1.10.10.10">
    <property type="entry name" value="Winged helix-like DNA-binding domain superfamily/Winged helix DNA-binding domain"/>
    <property type="match status" value="1"/>
</dbReference>
<dbReference type="Proteomes" id="UP000465601">
    <property type="component" value="Unassembled WGS sequence"/>
</dbReference>
<keyword evidence="8" id="KW-0408">Iron</keyword>
<dbReference type="GO" id="GO:0003700">
    <property type="term" value="F:DNA-binding transcription factor activity"/>
    <property type="evidence" value="ECO:0007669"/>
    <property type="project" value="InterPro"/>
</dbReference>
<dbReference type="GO" id="GO:0045892">
    <property type="term" value="P:negative regulation of DNA-templated transcription"/>
    <property type="evidence" value="ECO:0007669"/>
    <property type="project" value="TreeGrafter"/>
</dbReference>
<dbReference type="CDD" id="cd07153">
    <property type="entry name" value="Fur_like"/>
    <property type="match status" value="1"/>
</dbReference>
<evidence type="ECO:0000256" key="3">
    <source>
        <dbReference type="ARBA" id="ARBA00022833"/>
    </source>
</evidence>
<feature type="binding site" evidence="7">
    <location>
        <position position="134"/>
    </location>
    <ligand>
        <name>Zn(2+)</name>
        <dbReference type="ChEBI" id="CHEBI:29105"/>
    </ligand>
</feature>